<protein>
    <submittedName>
        <fullName evidence="2">Uncharacterized protein</fullName>
    </submittedName>
</protein>
<keyword evidence="3" id="KW-1185">Reference proteome</keyword>
<comment type="caution">
    <text evidence="2">The sequence shown here is derived from an EMBL/GenBank/DDBJ whole genome shotgun (WGS) entry which is preliminary data.</text>
</comment>
<evidence type="ECO:0000313" key="3">
    <source>
        <dbReference type="Proteomes" id="UP000828390"/>
    </source>
</evidence>
<dbReference type="EMBL" id="JAIWYP010000006">
    <property type="protein sequence ID" value="KAH3812636.1"/>
    <property type="molecule type" value="Genomic_DNA"/>
</dbReference>
<evidence type="ECO:0000313" key="2">
    <source>
        <dbReference type="EMBL" id="KAH3812636.1"/>
    </source>
</evidence>
<organism evidence="2 3">
    <name type="scientific">Dreissena polymorpha</name>
    <name type="common">Zebra mussel</name>
    <name type="synonym">Mytilus polymorpha</name>
    <dbReference type="NCBI Taxonomy" id="45954"/>
    <lineage>
        <taxon>Eukaryota</taxon>
        <taxon>Metazoa</taxon>
        <taxon>Spiralia</taxon>
        <taxon>Lophotrochozoa</taxon>
        <taxon>Mollusca</taxon>
        <taxon>Bivalvia</taxon>
        <taxon>Autobranchia</taxon>
        <taxon>Heteroconchia</taxon>
        <taxon>Euheterodonta</taxon>
        <taxon>Imparidentia</taxon>
        <taxon>Neoheterodontei</taxon>
        <taxon>Myida</taxon>
        <taxon>Dreissenoidea</taxon>
        <taxon>Dreissenidae</taxon>
        <taxon>Dreissena</taxon>
    </lineage>
</organism>
<dbReference type="AlphaFoldDB" id="A0A9D4GC02"/>
<proteinExistence type="predicted"/>
<feature type="chain" id="PRO_5038592911" evidence="1">
    <location>
        <begin position="18"/>
        <end position="189"/>
    </location>
</feature>
<sequence>MVLWGTILHLTLLGTKARCLSVTATLRPGGARGTSQLTAGLHGKGWCQSLHTVIVIRRRHPHEVLKGCWIFVTQIDHETVVKPQPRSLCNPVTQTDIPYYPPTPPPPSSSSSFSSSFSSFSLSEGMLGLYQLVLLVPEHTNENIIPLNVHVQPLTSNLRVQKSKPMAVFIRSKIDDKCYMVYYAGNIRF</sequence>
<reference evidence="2" key="1">
    <citation type="journal article" date="2019" name="bioRxiv">
        <title>The Genome of the Zebra Mussel, Dreissena polymorpha: A Resource for Invasive Species Research.</title>
        <authorList>
            <person name="McCartney M.A."/>
            <person name="Auch B."/>
            <person name="Kono T."/>
            <person name="Mallez S."/>
            <person name="Zhang Y."/>
            <person name="Obille A."/>
            <person name="Becker A."/>
            <person name="Abrahante J.E."/>
            <person name="Garbe J."/>
            <person name="Badalamenti J.P."/>
            <person name="Herman A."/>
            <person name="Mangelson H."/>
            <person name="Liachko I."/>
            <person name="Sullivan S."/>
            <person name="Sone E.D."/>
            <person name="Koren S."/>
            <person name="Silverstein K.A.T."/>
            <person name="Beckman K.B."/>
            <person name="Gohl D.M."/>
        </authorList>
    </citation>
    <scope>NUCLEOTIDE SEQUENCE</scope>
    <source>
        <strain evidence="2">Duluth1</strain>
        <tissue evidence="2">Whole animal</tissue>
    </source>
</reference>
<gene>
    <name evidence="2" type="ORF">DPMN_141072</name>
</gene>
<evidence type="ECO:0000256" key="1">
    <source>
        <dbReference type="SAM" id="SignalP"/>
    </source>
</evidence>
<feature type="signal peptide" evidence="1">
    <location>
        <begin position="1"/>
        <end position="17"/>
    </location>
</feature>
<keyword evidence="1" id="KW-0732">Signal</keyword>
<reference evidence="2" key="2">
    <citation type="submission" date="2020-11" db="EMBL/GenBank/DDBJ databases">
        <authorList>
            <person name="McCartney M.A."/>
            <person name="Auch B."/>
            <person name="Kono T."/>
            <person name="Mallez S."/>
            <person name="Becker A."/>
            <person name="Gohl D.M."/>
            <person name="Silverstein K.A.T."/>
            <person name="Koren S."/>
            <person name="Bechman K.B."/>
            <person name="Herman A."/>
            <person name="Abrahante J.E."/>
            <person name="Garbe J."/>
        </authorList>
    </citation>
    <scope>NUCLEOTIDE SEQUENCE</scope>
    <source>
        <strain evidence="2">Duluth1</strain>
        <tissue evidence="2">Whole animal</tissue>
    </source>
</reference>
<name>A0A9D4GC02_DREPO</name>
<dbReference type="Proteomes" id="UP000828390">
    <property type="component" value="Unassembled WGS sequence"/>
</dbReference>
<accession>A0A9D4GC02</accession>